<dbReference type="PANTHER" id="PTHR46652:SF3">
    <property type="entry name" value="LEUCINE-RICH REPEAT-CONTAINING PROTEIN 9"/>
    <property type="match status" value="1"/>
</dbReference>
<dbReference type="Gene3D" id="3.80.10.10">
    <property type="entry name" value="Ribonuclease Inhibitor"/>
    <property type="match status" value="1"/>
</dbReference>
<dbReference type="PANTHER" id="PTHR46652">
    <property type="entry name" value="LEUCINE-RICH REPEAT AND IQ DOMAIN-CONTAINING PROTEIN 1-RELATED"/>
    <property type="match status" value="1"/>
</dbReference>
<dbReference type="InterPro" id="IPR050836">
    <property type="entry name" value="SDS22/Internalin_LRR"/>
</dbReference>
<dbReference type="Gene3D" id="3.10.20.320">
    <property type="entry name" value="Putative peptidoglycan bound protein (lpxtg motif)"/>
    <property type="match status" value="3"/>
</dbReference>
<evidence type="ECO:0000256" key="7">
    <source>
        <dbReference type="ARBA" id="ARBA00022737"/>
    </source>
</evidence>
<dbReference type="InterPro" id="IPR001611">
    <property type="entry name" value="Leu-rich_rpt"/>
</dbReference>
<dbReference type="InterPro" id="IPR014755">
    <property type="entry name" value="Cu-Rt/internalin_Ig-like"/>
</dbReference>
<evidence type="ECO:0000256" key="10">
    <source>
        <dbReference type="SAM" id="Phobius"/>
    </source>
</evidence>
<keyword evidence="4" id="KW-0964">Secreted</keyword>
<keyword evidence="8" id="KW-0572">Peptidoglycan-anchor</keyword>
<sequence length="658" mass="72798">MRKNIFISILICTIIFITVAPHITFAQTTDQPASTKATAEESIDTWMPDKVLQKAVAAKLGITDVNTLTKADMKRVTALAFAESDQNLSSLEGLQYADNLYYLYIPKSNISDISALTNLTKMSILYLMNSKIHDLTPLEKLTNMTNLHLDANPIADYSPILSLTKLTEFGSRHSNLKDVSFLKNATELRTIYLWGNDISDVSFLENMNQLQSLELSYNKLENGALNTIATRTTLQTLSLSGNQLSVVTPLESLHNLTNLTIYGNHIADISPIQSLPLTTLNGGNQTISLDKIAVKGTEYLQKSPIRGLTNNPSQIAPYPENESTGTMEENAINWTDLSDEGTFLSYWNETYNDPNKTFSGQLVLPYERATGEDVTVRYLNKDGEPIADSVTLNGKIGDPYTSEAKSIDGWELTETPDNAKGTFSDSAQTVSYIYEKTDAQPVTVRYLDKDGNGLAKDTILTGKIGEKYTCEPKSIDGWELAETPDNAKGTFSDSAQTVTYVYEKTTAQPVTVRYLDKDGNELAKDTILTGKIGEEYTSEPKSIDGWELTETPDNAKGTFSDSAQVVHYVYKKTTSGPDDPKKDTVPKKQKPANKKQTSPKTNTHTSWHLIIDPKSDITKSVSKLPTTGDKLLDTVLYSFGGLLLIIIAFLLFKKRRKK</sequence>
<feature type="transmembrane region" description="Helical" evidence="10">
    <location>
        <begin position="635"/>
        <end position="652"/>
    </location>
</feature>
<dbReference type="EMBL" id="UGPG01000001">
    <property type="protein sequence ID" value="STY44766.1"/>
    <property type="molecule type" value="Genomic_DNA"/>
</dbReference>
<keyword evidence="5" id="KW-0433">Leucine-rich repeat</keyword>
<feature type="compositionally biased region" description="Polar residues" evidence="9">
    <location>
        <begin position="594"/>
        <end position="605"/>
    </location>
</feature>
<dbReference type="AlphaFoldDB" id="A0A378MGZ4"/>
<feature type="region of interest" description="Disordered" evidence="9">
    <location>
        <begin position="572"/>
        <end position="605"/>
    </location>
</feature>
<evidence type="ECO:0000256" key="11">
    <source>
        <dbReference type="SAM" id="SignalP"/>
    </source>
</evidence>
<evidence type="ECO:0000256" key="6">
    <source>
        <dbReference type="ARBA" id="ARBA00022729"/>
    </source>
</evidence>
<evidence type="ECO:0000256" key="1">
    <source>
        <dbReference type="ARBA" id="ARBA00004168"/>
    </source>
</evidence>
<gene>
    <name evidence="13" type="primary">inlJ_4</name>
    <name evidence="13" type="ORF">NCTC10815_02120</name>
</gene>
<evidence type="ECO:0000256" key="9">
    <source>
        <dbReference type="SAM" id="MobiDB-lite"/>
    </source>
</evidence>
<feature type="domain" description="Gram-positive cocci surface proteins LPxTG" evidence="12">
    <location>
        <begin position="624"/>
        <end position="658"/>
    </location>
</feature>
<keyword evidence="10" id="KW-0472">Membrane</keyword>
<evidence type="ECO:0000313" key="14">
    <source>
        <dbReference type="Proteomes" id="UP000254879"/>
    </source>
</evidence>
<accession>A0A378MGZ4</accession>
<evidence type="ECO:0000256" key="8">
    <source>
        <dbReference type="ARBA" id="ARBA00023088"/>
    </source>
</evidence>
<evidence type="ECO:0000313" key="13">
    <source>
        <dbReference type="EMBL" id="STY44766.1"/>
    </source>
</evidence>
<feature type="signal peptide" evidence="11">
    <location>
        <begin position="1"/>
        <end position="26"/>
    </location>
</feature>
<evidence type="ECO:0000256" key="5">
    <source>
        <dbReference type="ARBA" id="ARBA00022614"/>
    </source>
</evidence>
<comment type="subcellular location">
    <subcellularLocation>
        <location evidence="1">Secreted</location>
        <location evidence="1">Cell wall</location>
        <topology evidence="1">Peptidoglycan-anchor</topology>
    </subcellularLocation>
</comment>
<protein>
    <submittedName>
        <fullName evidence="13">Internalin-J</fullName>
    </submittedName>
</protein>
<name>A0A378MGZ4_LISGR</name>
<dbReference type="Proteomes" id="UP000254879">
    <property type="component" value="Unassembled WGS sequence"/>
</dbReference>
<keyword evidence="7" id="KW-0677">Repeat</keyword>
<evidence type="ECO:0000256" key="2">
    <source>
        <dbReference type="ARBA" id="ARBA00009432"/>
    </source>
</evidence>
<dbReference type="NCBIfam" id="TIGR01167">
    <property type="entry name" value="LPXTG_anchor"/>
    <property type="match status" value="1"/>
</dbReference>
<dbReference type="Pfam" id="PF12799">
    <property type="entry name" value="LRR_4"/>
    <property type="match status" value="1"/>
</dbReference>
<keyword evidence="10" id="KW-1133">Transmembrane helix</keyword>
<keyword evidence="6 11" id="KW-0732">Signal</keyword>
<dbReference type="PROSITE" id="PS50847">
    <property type="entry name" value="GRAM_POS_ANCHORING"/>
    <property type="match status" value="1"/>
</dbReference>
<evidence type="ECO:0000256" key="4">
    <source>
        <dbReference type="ARBA" id="ARBA00022525"/>
    </source>
</evidence>
<dbReference type="SUPFAM" id="SSF52058">
    <property type="entry name" value="L domain-like"/>
    <property type="match status" value="1"/>
</dbReference>
<dbReference type="Pfam" id="PF06458">
    <property type="entry name" value="MucBP"/>
    <property type="match status" value="3"/>
</dbReference>
<reference evidence="13 14" key="1">
    <citation type="submission" date="2018-06" db="EMBL/GenBank/DDBJ databases">
        <authorList>
            <consortium name="Pathogen Informatics"/>
            <person name="Doyle S."/>
        </authorList>
    </citation>
    <scope>NUCLEOTIDE SEQUENCE [LARGE SCALE GENOMIC DNA]</scope>
    <source>
        <strain evidence="14">NCTC 10815</strain>
    </source>
</reference>
<feature type="chain" id="PRO_5016921531" evidence="11">
    <location>
        <begin position="27"/>
        <end position="658"/>
    </location>
</feature>
<dbReference type="RefSeq" id="WP_115346065.1">
    <property type="nucleotide sequence ID" value="NZ_UGPG01000001.1"/>
</dbReference>
<dbReference type="InterPro" id="IPR019931">
    <property type="entry name" value="LPXTG_anchor"/>
</dbReference>
<proteinExistence type="inferred from homology"/>
<comment type="similarity">
    <text evidence="2">Belongs to the internalin family.</text>
</comment>
<dbReference type="InterPro" id="IPR032675">
    <property type="entry name" value="LRR_dom_sf"/>
</dbReference>
<dbReference type="InterPro" id="IPR025875">
    <property type="entry name" value="Leu-rich_rpt_4"/>
</dbReference>
<keyword evidence="10" id="KW-0812">Transmembrane</keyword>
<organism evidence="13 14">
    <name type="scientific">Listeria grayi</name>
    <name type="common">Listeria murrayi</name>
    <dbReference type="NCBI Taxonomy" id="1641"/>
    <lineage>
        <taxon>Bacteria</taxon>
        <taxon>Bacillati</taxon>
        <taxon>Bacillota</taxon>
        <taxon>Bacilli</taxon>
        <taxon>Bacillales</taxon>
        <taxon>Listeriaceae</taxon>
        <taxon>Listeria</taxon>
    </lineage>
</organism>
<evidence type="ECO:0000256" key="3">
    <source>
        <dbReference type="ARBA" id="ARBA00022512"/>
    </source>
</evidence>
<dbReference type="Gene3D" id="2.60.40.1220">
    <property type="match status" value="1"/>
</dbReference>
<evidence type="ECO:0000259" key="12">
    <source>
        <dbReference type="PROSITE" id="PS50847"/>
    </source>
</evidence>
<dbReference type="InterPro" id="IPR009459">
    <property type="entry name" value="MucBP_dom"/>
</dbReference>
<feature type="region of interest" description="Disordered" evidence="9">
    <location>
        <begin position="305"/>
        <end position="324"/>
    </location>
</feature>
<dbReference type="Pfam" id="PF00746">
    <property type="entry name" value="Gram_pos_anchor"/>
    <property type="match status" value="1"/>
</dbReference>
<dbReference type="PROSITE" id="PS51450">
    <property type="entry name" value="LRR"/>
    <property type="match status" value="2"/>
</dbReference>
<keyword evidence="3" id="KW-0134">Cell wall</keyword>